<proteinExistence type="predicted"/>
<evidence type="ECO:0000259" key="7">
    <source>
        <dbReference type="Pfam" id="PF25481"/>
    </source>
</evidence>
<feature type="domain" description="Nucleoprotein TPR/MLP1-2" evidence="6">
    <location>
        <begin position="1055"/>
        <end position="1182"/>
    </location>
</feature>
<feature type="domain" description="NUA/TPR/MLP1-2-like" evidence="8">
    <location>
        <begin position="491"/>
        <end position="597"/>
    </location>
</feature>
<dbReference type="GO" id="GO:0006606">
    <property type="term" value="P:protein import into nucleus"/>
    <property type="evidence" value="ECO:0007669"/>
    <property type="project" value="InterPro"/>
</dbReference>
<feature type="compositionally biased region" description="Acidic residues" evidence="5">
    <location>
        <begin position="1833"/>
        <end position="1844"/>
    </location>
</feature>
<dbReference type="InterPro" id="IPR057974">
    <property type="entry name" value="NUA/TPR/MLP1-2-like_dom"/>
</dbReference>
<dbReference type="InterPro" id="IPR012929">
    <property type="entry name" value="Nucleoprot-TPR/MLP1-2_dom"/>
</dbReference>
<feature type="compositionally biased region" description="Basic and acidic residues" evidence="5">
    <location>
        <begin position="1986"/>
        <end position="1999"/>
    </location>
</feature>
<evidence type="ECO:0000313" key="10">
    <source>
        <dbReference type="Proteomes" id="UP000290289"/>
    </source>
</evidence>
<feature type="coiled-coil region" evidence="4">
    <location>
        <begin position="704"/>
        <end position="731"/>
    </location>
</feature>
<accession>A0A498JRR2</accession>
<feature type="coiled-coil region" evidence="4">
    <location>
        <begin position="826"/>
        <end position="1030"/>
    </location>
</feature>
<feature type="compositionally biased region" description="Acidic residues" evidence="5">
    <location>
        <begin position="1973"/>
        <end position="1985"/>
    </location>
</feature>
<dbReference type="InterPro" id="IPR057577">
    <property type="entry name" value="Nucleoprot-TPR/MLP1_dom"/>
</dbReference>
<dbReference type="Pfam" id="PF25481">
    <property type="entry name" value="Nucleoprot-TPR"/>
    <property type="match status" value="1"/>
</dbReference>
<comment type="subcellular location">
    <subcellularLocation>
        <location evidence="1">Nucleus</location>
    </subcellularLocation>
</comment>
<reference evidence="9 10" key="1">
    <citation type="submission" date="2018-10" db="EMBL/GenBank/DDBJ databases">
        <title>A high-quality apple genome assembly.</title>
        <authorList>
            <person name="Hu J."/>
        </authorList>
    </citation>
    <scope>NUCLEOTIDE SEQUENCE [LARGE SCALE GENOMIC DNA]</scope>
    <source>
        <strain evidence="10">cv. HFTH1</strain>
        <tissue evidence="9">Young leaf</tissue>
    </source>
</reference>
<feature type="region of interest" description="Disordered" evidence="5">
    <location>
        <begin position="2059"/>
        <end position="2112"/>
    </location>
</feature>
<dbReference type="Pfam" id="PF25785">
    <property type="entry name" value="TPR"/>
    <property type="match status" value="1"/>
</dbReference>
<evidence type="ECO:0000256" key="5">
    <source>
        <dbReference type="SAM" id="MobiDB-lite"/>
    </source>
</evidence>
<feature type="region of interest" description="Disordered" evidence="5">
    <location>
        <begin position="1646"/>
        <end position="2035"/>
    </location>
</feature>
<feature type="coiled-coil region" evidence="4">
    <location>
        <begin position="158"/>
        <end position="185"/>
    </location>
</feature>
<feature type="coiled-coil region" evidence="4">
    <location>
        <begin position="1221"/>
        <end position="1248"/>
    </location>
</feature>
<protein>
    <submittedName>
        <fullName evidence="9">Uncharacterized protein</fullName>
    </submittedName>
</protein>
<keyword evidence="3" id="KW-0539">Nucleus</keyword>
<evidence type="ECO:0000256" key="2">
    <source>
        <dbReference type="ARBA" id="ARBA00023054"/>
    </source>
</evidence>
<gene>
    <name evidence="9" type="ORF">DVH24_010954</name>
</gene>
<dbReference type="Pfam" id="PF07926">
    <property type="entry name" value="TPR_MLP1_2"/>
    <property type="match status" value="1"/>
</dbReference>
<feature type="coiled-coil region" evidence="4">
    <location>
        <begin position="767"/>
        <end position="801"/>
    </location>
</feature>
<keyword evidence="2 4" id="KW-0175">Coiled coil</keyword>
<feature type="compositionally biased region" description="Polar residues" evidence="5">
    <location>
        <begin position="1793"/>
        <end position="1809"/>
    </location>
</feature>
<evidence type="ECO:0000256" key="3">
    <source>
        <dbReference type="ARBA" id="ARBA00023242"/>
    </source>
</evidence>
<dbReference type="GO" id="GO:0017056">
    <property type="term" value="F:structural constituent of nuclear pore"/>
    <property type="evidence" value="ECO:0007669"/>
    <property type="project" value="TreeGrafter"/>
</dbReference>
<feature type="compositionally biased region" description="Basic residues" evidence="5">
    <location>
        <begin position="1703"/>
        <end position="1712"/>
    </location>
</feature>
<feature type="domain" description="Nucleoprotein TPR/MPL1" evidence="7">
    <location>
        <begin position="170"/>
        <end position="249"/>
    </location>
</feature>
<feature type="compositionally biased region" description="Low complexity" evidence="5">
    <location>
        <begin position="2008"/>
        <end position="2026"/>
    </location>
</feature>
<comment type="caution">
    <text evidence="9">The sequence shown here is derived from an EMBL/GenBank/DDBJ whole genome shotgun (WGS) entry which is preliminary data.</text>
</comment>
<dbReference type="STRING" id="3750.A0A498JRR2"/>
<name>A0A498JRR2_MALDO</name>
<evidence type="ECO:0000313" key="9">
    <source>
        <dbReference type="EMBL" id="RXH98629.1"/>
    </source>
</evidence>
<dbReference type="GO" id="GO:0005643">
    <property type="term" value="C:nuclear pore"/>
    <property type="evidence" value="ECO:0007669"/>
    <property type="project" value="TreeGrafter"/>
</dbReference>
<feature type="coiled-coil region" evidence="4">
    <location>
        <begin position="477"/>
        <end position="532"/>
    </location>
</feature>
<dbReference type="EMBL" id="RDQH01000331">
    <property type="protein sequence ID" value="RXH98629.1"/>
    <property type="molecule type" value="Genomic_DNA"/>
</dbReference>
<keyword evidence="10" id="KW-1185">Reference proteome</keyword>
<dbReference type="GO" id="GO:0006406">
    <property type="term" value="P:mRNA export from nucleus"/>
    <property type="evidence" value="ECO:0007669"/>
    <property type="project" value="TreeGrafter"/>
</dbReference>
<feature type="coiled-coil region" evidence="4">
    <location>
        <begin position="1306"/>
        <end position="1586"/>
    </location>
</feature>
<dbReference type="PANTHER" id="PTHR18898:SF2">
    <property type="entry name" value="NUCLEOPROTEIN TPR"/>
    <property type="match status" value="1"/>
</dbReference>
<evidence type="ECO:0000259" key="8">
    <source>
        <dbReference type="Pfam" id="PF25785"/>
    </source>
</evidence>
<dbReference type="PANTHER" id="PTHR18898">
    <property type="entry name" value="NUCLEOPROTEIN TPR-RELATED"/>
    <property type="match status" value="1"/>
</dbReference>
<feature type="compositionally biased region" description="Basic and acidic residues" evidence="5">
    <location>
        <begin position="1878"/>
        <end position="1893"/>
    </location>
</feature>
<feature type="coiled-coil region" evidence="4">
    <location>
        <begin position="299"/>
        <end position="358"/>
    </location>
</feature>
<dbReference type="Proteomes" id="UP000290289">
    <property type="component" value="Chromosome 5"/>
</dbReference>
<feature type="compositionally biased region" description="Polar residues" evidence="5">
    <location>
        <begin position="1647"/>
        <end position="1665"/>
    </location>
</feature>
<sequence>MPLFVSDEDFSRHGNDAVWVADKADAYIRDLYKELETVRAQNDAASITAEQTCSLFEQKYLSIADEFSKLESQYAQLQSSLDSRLSEVAELQSQKHQLHLQSIGKDGETERIKAEVSELHKSKRQLIELVEQKDLEISEKNATIKSYIDRIVLSSDNAAQREARLSEAEAELARTKAACTRLSQEKELIERHNVWLNDELTEKVNSLVRLRRTHADVEADLSSKLADVERQFNDCSSSLKWHKQRVGELGDRLTSLQEELHSSKDAAAANEERLTAELSTLNKLVELYKESSEEWSKKAGDLEGVIKALETHLNQEENDYKERLERAESARNQLEKEAADLKVKLEKCEAEIEASRKSTELNLLPLSSFSTEAWMNSFESTDIMEADQAVVPRIPAGVSGTALAASLLRDGWSLAKMYAKYQEAVDAFRHEQLGRKESEAVLQRVLYELEEKAEVIFDERDEHERMVEAYSMINQKLQNSISEQANLEKTIQELKAEVRRHERDYTFARKEIADLQREVTILLKECRDIQLRGTSSGHDSHDYDTVAVVEMNTESDAERVISEHLLTFKDINGLVDQNVQLRSLVRNLSDQLENREMEFKENFEMEIKKHTDEAASRVAAVLQRAEEQGRMIESLHTSVAMYKRLYEEEHKLHSSSPCIEEATPEERRTDVKLLFESSQTAERVKCLEEDLASTSLEIYEAKQCLRMINELDEARSEIISLRSERDKLALEANFSRERLESFIKEFEHQRNETNGVLARNVEFSQLIVDYQRRLRESSESVQTAEERTRKLTMEVSVLKHEKEMLEHAEKRACDEVRSLSERVHRLQASLDTIQSAEEVREEARAAERRRQEEYTKQIEREWADVKKDLQEERNNARTLTLDREQSVQNAMRQVEEMGKELANALHAVASAETRAAVAEAKLTDLNKRIKSSDVKVVDVDGGSGSSSLTSDEALVTLRAAKEEIEKLKEEVQANKDHMLQYKSIAQVNEDALRLMESAHENFKIEAEKLKKSLEVELLSLRERVSELEHECSLNSQEVASAAAGREEALSSTLSEITSLKEETLTKTSQIVSLEIQISALKEDLEKERQRSRSAQANYERQVILQSETIQELTKTSQDLAMLQEEMSELRKLVDALKGENNELKSKWEFEKAILEESKNVAEKKYIEINEQNKILHSQLEALHIQLTERDRGSVGTSAITGPDISGDAGLQNVISYLRRTKEIAETEISLMKQEKLRLQSQLESALKASETAQSSLHAERTNSRSLFTEEEMKSLQLQVREMNLLRESNIQLREENKHNFEECQKFREISQKASAETENLERLLQERQIELEACKKEIEMQKTEKEHSEQRVRELLERYRNIDVQDYDRAKDDVRQLQKKLEEKDSEILEVKKLLSEKMETVSRLERDIANCRLELTEMEKRMSDALQAEASLKSEIEKHRKMATQYKRRLEMFSREKETVSKEKETLSKEKEELSKENQALSRQLEEVKLVKRASVDTTGVQAIREEKDQKIQLLEKHLERQREELRKEKDENRMEKAMRKKMEKAVTDSYNNVDQDKSNFMNELEKHKQALKQLSDELEKLKHAKDSLPQGTSIVQMLSGTILDGLAAAYGLAVENFEKTAHSVHSEFGAHGVLANTPPVADTSLPATSGTAQASTVMSSTSPARGLVSKATEERGLASTATEESAKTITLPKGNVETRKQGRRLVRPRLVRPEEQQGDVEMSEMEGTRNGGKQAPSNEMEVQGNATLPQQLLRKRLASSSTFESREESNNQGEICPEVAAPVSKKAKGSDSLQGTEGQPSAISENLGSVPVKDEPLDVAVDLPQSSSEEAAVDAEKEETETAGEKVEEPNERQFDGLSQVESQKDSDLVENVDGSDGKDLPSHDGAKDQVELEQQSSDFGGDREEGELVPDISELEGGDAMGSPEIGEVQPEPVTTPEASPARGDDYGVAAGSVVDIGEVNSPEVLNDEKNDDIDATEEAADGSDKSIDGNDHTLTETDQAAEATSVIVDTTSTSTTAEVSVSKQASPSVTAGEVRQVSPVIIPSTTINLTTRALENARRRQQARGLSTSPSTGRGGPAGRQTGRSGRGPPGRGRGRGRSRGSTSGNQG</sequence>
<feature type="coiled-coil region" evidence="4">
    <location>
        <begin position="1070"/>
        <end position="1171"/>
    </location>
</feature>
<evidence type="ECO:0000256" key="1">
    <source>
        <dbReference type="ARBA" id="ARBA00004123"/>
    </source>
</evidence>
<feature type="compositionally biased region" description="Acidic residues" evidence="5">
    <location>
        <begin position="1907"/>
        <end position="1920"/>
    </location>
</feature>
<feature type="compositionally biased region" description="Basic and acidic residues" evidence="5">
    <location>
        <begin position="1845"/>
        <end position="1857"/>
    </location>
</feature>
<evidence type="ECO:0000256" key="4">
    <source>
        <dbReference type="SAM" id="Coils"/>
    </source>
</evidence>
<evidence type="ECO:0000259" key="6">
    <source>
        <dbReference type="Pfam" id="PF07926"/>
    </source>
</evidence>
<organism evidence="9 10">
    <name type="scientific">Malus domestica</name>
    <name type="common">Apple</name>
    <name type="synonym">Pyrus malus</name>
    <dbReference type="NCBI Taxonomy" id="3750"/>
    <lineage>
        <taxon>Eukaryota</taxon>
        <taxon>Viridiplantae</taxon>
        <taxon>Streptophyta</taxon>
        <taxon>Embryophyta</taxon>
        <taxon>Tracheophyta</taxon>
        <taxon>Spermatophyta</taxon>
        <taxon>Magnoliopsida</taxon>
        <taxon>eudicotyledons</taxon>
        <taxon>Gunneridae</taxon>
        <taxon>Pentapetalae</taxon>
        <taxon>rosids</taxon>
        <taxon>fabids</taxon>
        <taxon>Rosales</taxon>
        <taxon>Rosaceae</taxon>
        <taxon>Amygdaloideae</taxon>
        <taxon>Maleae</taxon>
        <taxon>Malus</taxon>
    </lineage>
</organism>